<dbReference type="RefSeq" id="WP_035923234.1">
    <property type="nucleotide sequence ID" value="NZ_JSUH01000001.1"/>
</dbReference>
<dbReference type="EMBL" id="JSUH01000001">
    <property type="protein sequence ID" value="KHD98849.1"/>
    <property type="molecule type" value="Genomic_DNA"/>
</dbReference>
<evidence type="ECO:0000259" key="1">
    <source>
        <dbReference type="Pfam" id="PF00881"/>
    </source>
</evidence>
<dbReference type="Gene3D" id="3.40.109.10">
    <property type="entry name" value="NADH Oxidase"/>
    <property type="match status" value="1"/>
</dbReference>
<protein>
    <submittedName>
        <fullName evidence="2">Malonic semialdehyde reductase</fullName>
    </submittedName>
</protein>
<dbReference type="AlphaFoldDB" id="A0A0A6VYH9"/>
<feature type="domain" description="Nitroreductase" evidence="1">
    <location>
        <begin position="23"/>
        <end position="181"/>
    </location>
</feature>
<organism evidence="2 3">
    <name type="scientific">Kocuria rosea subsp. polaris</name>
    <dbReference type="NCBI Taxonomy" id="136273"/>
    <lineage>
        <taxon>Bacteria</taxon>
        <taxon>Bacillati</taxon>
        <taxon>Actinomycetota</taxon>
        <taxon>Actinomycetes</taxon>
        <taxon>Micrococcales</taxon>
        <taxon>Micrococcaceae</taxon>
        <taxon>Kocuria</taxon>
    </lineage>
</organism>
<dbReference type="InterPro" id="IPR050461">
    <property type="entry name" value="Nitroreductase_HadB/RutE"/>
</dbReference>
<dbReference type="InterPro" id="IPR000415">
    <property type="entry name" value="Nitroreductase-like"/>
</dbReference>
<dbReference type="Pfam" id="PF00881">
    <property type="entry name" value="Nitroreductase"/>
    <property type="match status" value="1"/>
</dbReference>
<dbReference type="Proteomes" id="UP000030466">
    <property type="component" value="Unassembled WGS sequence"/>
</dbReference>
<dbReference type="GO" id="GO:0016491">
    <property type="term" value="F:oxidoreductase activity"/>
    <property type="evidence" value="ECO:0007669"/>
    <property type="project" value="InterPro"/>
</dbReference>
<name>A0A0A6VYH9_KOCRO</name>
<proteinExistence type="predicted"/>
<dbReference type="NCBIfam" id="NF003768">
    <property type="entry name" value="PRK05365.1"/>
    <property type="match status" value="1"/>
</dbReference>
<dbReference type="PANTHER" id="PTHR43543">
    <property type="entry name" value="MALONIC SEMIALDEHYDE REDUCTASE RUTE-RELATED"/>
    <property type="match status" value="1"/>
</dbReference>
<accession>A0A0A6VYH9</accession>
<gene>
    <name evidence="2" type="ORF">GY22_00260</name>
</gene>
<dbReference type="InterPro" id="IPR029479">
    <property type="entry name" value="Nitroreductase"/>
</dbReference>
<dbReference type="SUPFAM" id="SSF55469">
    <property type="entry name" value="FMN-dependent nitroreductase-like"/>
    <property type="match status" value="1"/>
</dbReference>
<comment type="caution">
    <text evidence="2">The sequence shown here is derived from an EMBL/GenBank/DDBJ whole genome shotgun (WGS) entry which is preliminary data.</text>
</comment>
<reference evidence="2 3" key="1">
    <citation type="journal article" date="2003" name="Int. J. Syst. Evol. Microbiol.">
        <title>Kocuria polaris sp. nov., an orange-pigmented psychrophilic bacterium isolated from an Antarctic cyanobacterial mat sample.</title>
        <authorList>
            <person name="Reddy G.S."/>
            <person name="Prakash J.S."/>
            <person name="Prabahar V."/>
            <person name="Matsumoto G.I."/>
            <person name="Stackebrandt E."/>
            <person name="Shivaji S."/>
        </authorList>
    </citation>
    <scope>NUCLEOTIDE SEQUENCE [LARGE SCALE GENOMIC DNA]</scope>
    <source>
        <strain evidence="2 3">CMS 76or</strain>
    </source>
</reference>
<evidence type="ECO:0000313" key="2">
    <source>
        <dbReference type="EMBL" id="KHD98849.1"/>
    </source>
</evidence>
<keyword evidence="3" id="KW-1185">Reference proteome</keyword>
<evidence type="ECO:0000313" key="3">
    <source>
        <dbReference type="Proteomes" id="UP000030466"/>
    </source>
</evidence>
<sequence>MAPETLQDQLTLDALAADLLFREARTASEFLDEPVADEQLRAAFELARMGPTAMNIQPLRVTWIRSAEARERLLPHMAEGNRAKTAAAPAVAVLSYDVDWHEHLPVVFPPAAGNQKMFAGNEELRAQMGRDNAHLQAGYFVLAVRAVGLAAGPMGGFDAPGVDAEFHAGTSLRALMVVNIGAPAAPRHDRLPRLDFDAATRTV</sequence>
<dbReference type="PANTHER" id="PTHR43543:SF1">
    <property type="entry name" value="MALONIC SEMIALDEHYDE REDUCTASE RUTE-RELATED"/>
    <property type="match status" value="1"/>
</dbReference>